<proteinExistence type="predicted"/>
<dbReference type="EMBL" id="JBHSDS010000002">
    <property type="protein sequence ID" value="MFC4356675.1"/>
    <property type="molecule type" value="Genomic_DNA"/>
</dbReference>
<accession>A0ABD5P722</accession>
<dbReference type="SUPFAM" id="SSF63393">
    <property type="entry name" value="RNA polymerase subunits"/>
    <property type="match status" value="1"/>
</dbReference>
<reference evidence="1 2" key="1">
    <citation type="journal article" date="2019" name="Int. J. Syst. Evol. Microbiol.">
        <title>The Global Catalogue of Microorganisms (GCM) 10K type strain sequencing project: providing services to taxonomists for standard genome sequencing and annotation.</title>
        <authorList>
            <consortium name="The Broad Institute Genomics Platform"/>
            <consortium name="The Broad Institute Genome Sequencing Center for Infectious Disease"/>
            <person name="Wu L."/>
            <person name="Ma J."/>
        </authorList>
    </citation>
    <scope>NUCLEOTIDE SEQUENCE [LARGE SCALE GENOMIC DNA]</scope>
    <source>
        <strain evidence="1 2">CGMCC 1.12553</strain>
    </source>
</reference>
<dbReference type="Proteomes" id="UP001595921">
    <property type="component" value="Unassembled WGS sequence"/>
</dbReference>
<dbReference type="RefSeq" id="WP_267625113.1">
    <property type="nucleotide sequence ID" value="NZ_JAODIW010000010.1"/>
</dbReference>
<sequence length="61" mass="6486">MGLLGTVTEAVSGDRSPSAAEETFAYRCVSCGERFELPKSQMTAARCPDCGSRNVKDAGDR</sequence>
<dbReference type="InterPro" id="IPR029040">
    <property type="entry name" value="RPABC4/Spt4"/>
</dbReference>
<gene>
    <name evidence="1" type="ORF">ACFO0N_01790</name>
</gene>
<name>A0ABD5P722_9EURY</name>
<evidence type="ECO:0000313" key="2">
    <source>
        <dbReference type="Proteomes" id="UP001595921"/>
    </source>
</evidence>
<protein>
    <submittedName>
        <fullName evidence="1">Zinc ribbon domain-containing protein</fullName>
    </submittedName>
</protein>
<organism evidence="1 2">
    <name type="scientific">Halobium salinum</name>
    <dbReference type="NCBI Taxonomy" id="1364940"/>
    <lineage>
        <taxon>Archaea</taxon>
        <taxon>Methanobacteriati</taxon>
        <taxon>Methanobacteriota</taxon>
        <taxon>Stenosarchaea group</taxon>
        <taxon>Halobacteria</taxon>
        <taxon>Halobacteriales</taxon>
        <taxon>Haloferacaceae</taxon>
        <taxon>Halobium</taxon>
    </lineage>
</organism>
<keyword evidence="2" id="KW-1185">Reference proteome</keyword>
<evidence type="ECO:0000313" key="1">
    <source>
        <dbReference type="EMBL" id="MFC4356675.1"/>
    </source>
</evidence>
<dbReference type="AlphaFoldDB" id="A0ABD5P722"/>
<dbReference type="Gene3D" id="2.20.28.30">
    <property type="entry name" value="RNA polymerase ii, chain L"/>
    <property type="match status" value="1"/>
</dbReference>
<comment type="caution">
    <text evidence="1">The sequence shown here is derived from an EMBL/GenBank/DDBJ whole genome shotgun (WGS) entry which is preliminary data.</text>
</comment>